<dbReference type="HOGENOM" id="CLU_017617_1_0_10"/>
<reference key="2">
    <citation type="submission" date="2011-04" db="EMBL/GenBank/DDBJ databases">
        <title>Complete sequence of chromosome of Haliscomenobacter hydrossis DSM 1100.</title>
        <authorList>
            <consortium name="US DOE Joint Genome Institute (JGI-PGF)"/>
            <person name="Lucas S."/>
            <person name="Han J."/>
            <person name="Lapidus A."/>
            <person name="Bruce D."/>
            <person name="Goodwin L."/>
            <person name="Pitluck S."/>
            <person name="Peters L."/>
            <person name="Kyrpides N."/>
            <person name="Mavromatis K."/>
            <person name="Ivanova N."/>
            <person name="Ovchinnikova G."/>
            <person name="Pagani I."/>
            <person name="Daligault H."/>
            <person name="Detter J.C."/>
            <person name="Han C."/>
            <person name="Land M."/>
            <person name="Hauser L."/>
            <person name="Markowitz V."/>
            <person name="Cheng J.-F."/>
            <person name="Hugenholtz P."/>
            <person name="Woyke T."/>
            <person name="Wu D."/>
            <person name="Verbarg S."/>
            <person name="Frueling A."/>
            <person name="Brambilla E."/>
            <person name="Klenk H.-P."/>
            <person name="Eisen J.A."/>
        </authorList>
    </citation>
    <scope>NUCLEOTIDE SEQUENCE</scope>
    <source>
        <strain>DSM 1100</strain>
    </source>
</reference>
<dbReference type="AlphaFoldDB" id="F4L275"/>
<keyword evidence="3" id="KW-0998">Cell outer membrane</keyword>
<dbReference type="PANTHER" id="PTHR40980">
    <property type="entry name" value="PLUG DOMAIN-CONTAINING PROTEIN"/>
    <property type="match status" value="1"/>
</dbReference>
<sequence length="805" mass="91058">MKLGFFTLFFLVPFLASTQNLGSIRGEIQDDNHRPVEFATIFISAKNDSLKAISGTISDSTGRFLLTNLPYGVYVLNVQLIGYTKHRQSFLLNESNANQNLSPIVLQTDAQLLDAVEVRGLRNMIKKTEEGIVVNAADNLTQIGGTATDLLKNTPNVLVGAEGEITLRGKSPLILINGRVSGMGGADRSANLEQIPASSIERIEIITNPSVKYDADAEGGIINIVLKKNTDLGTNGAFALGAGFGERYRLNGTLLLNHKTPKWNTGVAYDNWYTTRTRRVRGDRTQFDLPSEYYLTQRRFDERTIQIQTARANIDYTPNKKNSLGLEAIWLFEGEDNRETLTNLIQTSTFDFTNSNRRFSKEIRTAHTGEIALHYTKRFNQPDRFLSFNASSALNFPRENTDISTQTLSQQNTEIGNPFLQKTHNFVNSNLSNIAIDYSHPLSERGLIEAGYKSIFRFLDNDFLRQNQLNGDFVTDVANTDIFKFKEQIHAVYTQYTGWIGEKQAPKWKYTFGLRAEQVWNNGNTTLNPVKFSNDYFNLFPSASLIYYTTQRNMLKLSYSRRINRPGFGQLSPFTDITDSLNQRAGNPKLLPELAHALEFSYNQSYKKGSFIASAFYRNTSNVILPYTTLDNNGVAFTNLLNFGNATTYGLEGIITYNPYKFWSLNLNVSGYDLHIETNESALNLQRNQLTYFAKLINNFTLWNNGKLQVTGNYTSPIAIPQGERVAVYFVDLGFQQKIMKGQGRLGLTFTDVFNTQESGLITSDTNFEFSRIFKLDTRAVMLTFGYTFKSNFKENLMENKFKNE</sequence>
<dbReference type="InterPro" id="IPR041700">
    <property type="entry name" value="OMP_b-brl_3"/>
</dbReference>
<comment type="subcellular location">
    <subcellularLocation>
        <location evidence="1">Cell outer membrane</location>
    </subcellularLocation>
</comment>
<dbReference type="InterPro" id="IPR036942">
    <property type="entry name" value="Beta-barrel_TonB_sf"/>
</dbReference>
<dbReference type="Pfam" id="PF13620">
    <property type="entry name" value="CarboxypepD_reg"/>
    <property type="match status" value="1"/>
</dbReference>
<proteinExistence type="predicted"/>
<organism evidence="6 7">
    <name type="scientific">Haliscomenobacter hydrossis (strain ATCC 27775 / DSM 1100 / LMG 10767 / O)</name>
    <dbReference type="NCBI Taxonomy" id="760192"/>
    <lineage>
        <taxon>Bacteria</taxon>
        <taxon>Pseudomonadati</taxon>
        <taxon>Bacteroidota</taxon>
        <taxon>Saprospiria</taxon>
        <taxon>Saprospirales</taxon>
        <taxon>Haliscomenobacteraceae</taxon>
        <taxon>Haliscomenobacter</taxon>
    </lineage>
</organism>
<dbReference type="GO" id="GO:0009279">
    <property type="term" value="C:cell outer membrane"/>
    <property type="evidence" value="ECO:0007669"/>
    <property type="project" value="UniProtKB-SubCell"/>
</dbReference>
<keyword evidence="7" id="KW-1185">Reference proteome</keyword>
<dbReference type="RefSeq" id="WP_013766221.1">
    <property type="nucleotide sequence ID" value="NC_015510.1"/>
</dbReference>
<dbReference type="PANTHER" id="PTHR40980:SF3">
    <property type="entry name" value="TONB-DEPENDENT RECEPTOR-LIKE BETA-BARREL DOMAIN-CONTAINING PROTEIN"/>
    <property type="match status" value="1"/>
</dbReference>
<reference evidence="6 7" key="1">
    <citation type="journal article" date="2011" name="Stand. Genomic Sci.">
        <title>Complete genome sequence of Haliscomenobacter hydrossis type strain (O).</title>
        <authorList>
            <consortium name="US DOE Joint Genome Institute (JGI-PGF)"/>
            <person name="Daligault H."/>
            <person name="Lapidus A."/>
            <person name="Zeytun A."/>
            <person name="Nolan M."/>
            <person name="Lucas S."/>
            <person name="Del Rio T.G."/>
            <person name="Tice H."/>
            <person name="Cheng J.F."/>
            <person name="Tapia R."/>
            <person name="Han C."/>
            <person name="Goodwin L."/>
            <person name="Pitluck S."/>
            <person name="Liolios K."/>
            <person name="Pagani I."/>
            <person name="Ivanova N."/>
            <person name="Huntemann M."/>
            <person name="Mavromatis K."/>
            <person name="Mikhailova N."/>
            <person name="Pati A."/>
            <person name="Chen A."/>
            <person name="Palaniappan K."/>
            <person name="Land M."/>
            <person name="Hauser L."/>
            <person name="Brambilla E.M."/>
            <person name="Rohde M."/>
            <person name="Verbarg S."/>
            <person name="Goker M."/>
            <person name="Bristow J."/>
            <person name="Eisen J.A."/>
            <person name="Markowitz V."/>
            <person name="Hugenholtz P."/>
            <person name="Kyrpides N.C."/>
            <person name="Klenk H.P."/>
            <person name="Woyke T."/>
        </authorList>
    </citation>
    <scope>NUCLEOTIDE SEQUENCE [LARGE SCALE GENOMIC DNA]</scope>
    <source>
        <strain evidence="7">ATCC 27775 / DSM 1100 / LMG 10767 / O</strain>
    </source>
</reference>
<dbReference type="Gene3D" id="2.60.40.1120">
    <property type="entry name" value="Carboxypeptidase-like, regulatory domain"/>
    <property type="match status" value="1"/>
</dbReference>
<protein>
    <submittedName>
        <fullName evidence="6">TonB-dependent receptor</fullName>
    </submittedName>
</protein>
<evidence type="ECO:0000259" key="5">
    <source>
        <dbReference type="Pfam" id="PF14905"/>
    </source>
</evidence>
<dbReference type="KEGG" id="hhy:Halhy_3830"/>
<dbReference type="EMBL" id="CP002691">
    <property type="protein sequence ID" value="AEE51682.1"/>
    <property type="molecule type" value="Genomic_DNA"/>
</dbReference>
<evidence type="ECO:0000256" key="3">
    <source>
        <dbReference type="ARBA" id="ARBA00023237"/>
    </source>
</evidence>
<gene>
    <name evidence="6" type="ordered locus">Halhy_3830</name>
</gene>
<evidence type="ECO:0000256" key="1">
    <source>
        <dbReference type="ARBA" id="ARBA00004442"/>
    </source>
</evidence>
<accession>F4L275</accession>
<evidence type="ECO:0000256" key="2">
    <source>
        <dbReference type="ARBA" id="ARBA00023136"/>
    </source>
</evidence>
<dbReference type="Gene3D" id="2.40.170.20">
    <property type="entry name" value="TonB-dependent receptor, beta-barrel domain"/>
    <property type="match status" value="1"/>
</dbReference>
<dbReference type="SUPFAM" id="SSF49464">
    <property type="entry name" value="Carboxypeptidase regulatory domain-like"/>
    <property type="match status" value="1"/>
</dbReference>
<keyword evidence="2" id="KW-0472">Membrane</keyword>
<dbReference type="InterPro" id="IPR008969">
    <property type="entry name" value="CarboxyPept-like_regulatory"/>
</dbReference>
<dbReference type="Pfam" id="PF14905">
    <property type="entry name" value="OMP_b-brl_3"/>
    <property type="match status" value="1"/>
</dbReference>
<dbReference type="OrthoDB" id="905812at2"/>
<dbReference type="Gene3D" id="2.170.130.10">
    <property type="entry name" value="TonB-dependent receptor, plug domain"/>
    <property type="match status" value="1"/>
</dbReference>
<evidence type="ECO:0000313" key="7">
    <source>
        <dbReference type="Proteomes" id="UP000008461"/>
    </source>
</evidence>
<name>F4L275_HALH1</name>
<keyword evidence="6" id="KW-0675">Receptor</keyword>
<dbReference type="STRING" id="760192.Halhy_3830"/>
<dbReference type="Pfam" id="PF07715">
    <property type="entry name" value="Plug"/>
    <property type="match status" value="1"/>
</dbReference>
<feature type="domain" description="TonB-dependent receptor plug" evidence="4">
    <location>
        <begin position="133"/>
        <end position="221"/>
    </location>
</feature>
<dbReference type="Proteomes" id="UP000008461">
    <property type="component" value="Chromosome"/>
</dbReference>
<dbReference type="InterPro" id="IPR037066">
    <property type="entry name" value="Plug_dom_sf"/>
</dbReference>
<feature type="domain" description="Outer membrane protein beta-barrel" evidence="5">
    <location>
        <begin position="377"/>
        <end position="787"/>
    </location>
</feature>
<dbReference type="eggNOG" id="COG4771">
    <property type="taxonomic scope" value="Bacteria"/>
</dbReference>
<evidence type="ECO:0000313" key="6">
    <source>
        <dbReference type="EMBL" id="AEE51682.1"/>
    </source>
</evidence>
<dbReference type="SUPFAM" id="SSF56935">
    <property type="entry name" value="Porins"/>
    <property type="match status" value="1"/>
</dbReference>
<evidence type="ECO:0000259" key="4">
    <source>
        <dbReference type="Pfam" id="PF07715"/>
    </source>
</evidence>
<dbReference type="InterPro" id="IPR012910">
    <property type="entry name" value="Plug_dom"/>
</dbReference>